<evidence type="ECO:0000259" key="5">
    <source>
        <dbReference type="Pfam" id="PF09084"/>
    </source>
</evidence>
<dbReference type="InterPro" id="IPR015168">
    <property type="entry name" value="SsuA/THI5"/>
</dbReference>
<dbReference type="RefSeq" id="WP_406763410.1">
    <property type="nucleotide sequence ID" value="NZ_JBJHZY010000001.1"/>
</dbReference>
<comment type="caution">
    <text evidence="6">The sequence shown here is derived from an EMBL/GenBank/DDBJ whole genome shotgun (WGS) entry which is preliminary data.</text>
</comment>
<evidence type="ECO:0000256" key="3">
    <source>
        <dbReference type="ARBA" id="ARBA00022729"/>
    </source>
</evidence>
<gene>
    <name evidence="6" type="ORF">ACJDUH_01645</name>
</gene>
<feature type="domain" description="SsuA/THI5-like" evidence="5">
    <location>
        <begin position="48"/>
        <end position="257"/>
    </location>
</feature>
<comment type="subcellular location">
    <subcellularLocation>
        <location evidence="1">Periplasm</location>
    </subcellularLocation>
</comment>
<dbReference type="PANTHER" id="PTHR30024:SF47">
    <property type="entry name" value="TAURINE-BINDING PERIPLASMIC PROTEIN"/>
    <property type="match status" value="1"/>
</dbReference>
<dbReference type="Gene3D" id="3.40.190.10">
    <property type="entry name" value="Periplasmic binding protein-like II"/>
    <property type="match status" value="2"/>
</dbReference>
<dbReference type="SUPFAM" id="SSF53850">
    <property type="entry name" value="Periplasmic binding protein-like II"/>
    <property type="match status" value="1"/>
</dbReference>
<evidence type="ECO:0000313" key="7">
    <source>
        <dbReference type="Proteomes" id="UP001623661"/>
    </source>
</evidence>
<dbReference type="EMBL" id="JBJHZY010000001">
    <property type="protein sequence ID" value="MFL0266788.1"/>
    <property type="molecule type" value="Genomic_DNA"/>
</dbReference>
<dbReference type="Proteomes" id="UP001623661">
    <property type="component" value="Unassembled WGS sequence"/>
</dbReference>
<feature type="chain" id="PRO_5045145252" evidence="4">
    <location>
        <begin position="22"/>
        <end position="340"/>
    </location>
</feature>
<name>A0ABW8TMK1_9CLOT</name>
<protein>
    <submittedName>
        <fullName evidence="6">ABC transporter substrate-binding protein</fullName>
    </submittedName>
</protein>
<keyword evidence="7" id="KW-1185">Reference proteome</keyword>
<reference evidence="6 7" key="1">
    <citation type="submission" date="2024-11" db="EMBL/GenBank/DDBJ databases">
        <authorList>
            <person name="Heng Y.C."/>
            <person name="Lim A.C.H."/>
            <person name="Lee J.K.Y."/>
            <person name="Kittelmann S."/>
        </authorList>
    </citation>
    <scope>NUCLEOTIDE SEQUENCE [LARGE SCALE GENOMIC DNA]</scope>
    <source>
        <strain evidence="6 7">WILCCON 0202</strain>
    </source>
</reference>
<dbReference type="PANTHER" id="PTHR30024">
    <property type="entry name" value="ALIPHATIC SULFONATES-BINDING PROTEIN-RELATED"/>
    <property type="match status" value="1"/>
</dbReference>
<dbReference type="Pfam" id="PF09084">
    <property type="entry name" value="NMT1"/>
    <property type="match status" value="1"/>
</dbReference>
<keyword evidence="3 4" id="KW-0732">Signal</keyword>
<comment type="similarity">
    <text evidence="2">Belongs to the bacterial solute-binding protein SsuA/TauA family.</text>
</comment>
<evidence type="ECO:0000256" key="2">
    <source>
        <dbReference type="ARBA" id="ARBA00010742"/>
    </source>
</evidence>
<proteinExistence type="inferred from homology"/>
<evidence type="ECO:0000313" key="6">
    <source>
        <dbReference type="EMBL" id="MFL0266788.1"/>
    </source>
</evidence>
<organism evidence="6 7">
    <name type="scientific">Candidatus Clostridium radicumherbarum</name>
    <dbReference type="NCBI Taxonomy" id="3381662"/>
    <lineage>
        <taxon>Bacteria</taxon>
        <taxon>Bacillati</taxon>
        <taxon>Bacillota</taxon>
        <taxon>Clostridia</taxon>
        <taxon>Eubacteriales</taxon>
        <taxon>Clostridiaceae</taxon>
        <taxon>Clostridium</taxon>
    </lineage>
</organism>
<evidence type="ECO:0000256" key="4">
    <source>
        <dbReference type="SAM" id="SignalP"/>
    </source>
</evidence>
<sequence length="340" mass="37370">MRKNILKLTTAIVTIATLAFGFTGCGKKNDSPLTKVKLNEVTRSIFYAPMYAAIDQGFFKAEGLEIELSTGGGADKTMQQLLSGNVDIGFSGPEQVLYVYNQQRENYPIAFAQLTQKDGSFLVSRTVENNFTWESLKGKIIIGGRPGGVPEMALEYVLKNHGIDKNKDIKLITNIAFETVPAAFKGGTGDYAAIFEPTASSIVKAQGGSLAASVGAAAGDLPYTCFYTTKNYMDKNSVIIDKFTRAIYKGQLWVQKNSNEDIAKAIKSFFPGTDEALIIQVIKNYKAIDAYAKDPVLKEENLNRLMDIIQSYDANLLKTRPEYNKVVNNTFADKAIKNVK</sequence>
<evidence type="ECO:0000256" key="1">
    <source>
        <dbReference type="ARBA" id="ARBA00004418"/>
    </source>
</evidence>
<dbReference type="PROSITE" id="PS51257">
    <property type="entry name" value="PROKAR_LIPOPROTEIN"/>
    <property type="match status" value="1"/>
</dbReference>
<accession>A0ABW8TMK1</accession>
<feature type="signal peptide" evidence="4">
    <location>
        <begin position="1"/>
        <end position="21"/>
    </location>
</feature>